<sequence>MLGAVEEGVALDNLKFSLLADLTSDDGSEATKTQLEAKRAQLKLGLEAWRVTHAQFVAPMVDEAMVDVQMACHGWSLPINFPWFSDGERGCHEDEAEEEDEDSEEDDTSVSQATVAPKKRKATAMAGRARQAKAEGWDKINVINIELPSAYSSLVLAHPSMRVLVDLERQVRQGQANDALADTRTHLITAFSFRYQRHNVSGQIQNTRAMRKIQRKQQVVGRAADTYRRARRALIALGMQVDDACYRVLKTTDVILFAMYTEEEQLGDSRKTPSWIWEDFTFMGRYRRVRSRTSWLMVSEQRFQKDVR</sequence>
<feature type="region of interest" description="Disordered" evidence="1">
    <location>
        <begin position="88"/>
        <end position="128"/>
    </location>
</feature>
<keyword evidence="3" id="KW-1185">Reference proteome</keyword>
<proteinExistence type="predicted"/>
<gene>
    <name evidence="2" type="ORF">A0H81_10697</name>
</gene>
<dbReference type="EMBL" id="LUGG01000018">
    <property type="protein sequence ID" value="OBZ69168.1"/>
    <property type="molecule type" value="Genomic_DNA"/>
</dbReference>
<comment type="caution">
    <text evidence="2">The sequence shown here is derived from an EMBL/GenBank/DDBJ whole genome shotgun (WGS) entry which is preliminary data.</text>
</comment>
<dbReference type="AlphaFoldDB" id="A0A1C7LXD5"/>
<protein>
    <submittedName>
        <fullName evidence="2">Uncharacterized protein</fullName>
    </submittedName>
</protein>
<feature type="compositionally biased region" description="Acidic residues" evidence="1">
    <location>
        <begin position="94"/>
        <end position="108"/>
    </location>
</feature>
<reference evidence="2 3" key="1">
    <citation type="submission" date="2016-03" db="EMBL/GenBank/DDBJ databases">
        <title>Whole genome sequencing of Grifola frondosa 9006-11.</title>
        <authorList>
            <person name="Min B."/>
            <person name="Park H."/>
            <person name="Kim J.-G."/>
            <person name="Cho H."/>
            <person name="Oh Y.-L."/>
            <person name="Kong W.-S."/>
            <person name="Choi I.-G."/>
        </authorList>
    </citation>
    <scope>NUCLEOTIDE SEQUENCE [LARGE SCALE GENOMIC DNA]</scope>
    <source>
        <strain evidence="2 3">9006-11</strain>
    </source>
</reference>
<evidence type="ECO:0000313" key="2">
    <source>
        <dbReference type="EMBL" id="OBZ69168.1"/>
    </source>
</evidence>
<evidence type="ECO:0000256" key="1">
    <source>
        <dbReference type="SAM" id="MobiDB-lite"/>
    </source>
</evidence>
<dbReference type="OMA" id="GCHEDEA"/>
<dbReference type="Proteomes" id="UP000092993">
    <property type="component" value="Unassembled WGS sequence"/>
</dbReference>
<accession>A0A1C7LXD5</accession>
<name>A0A1C7LXD5_GRIFR</name>
<dbReference type="OrthoDB" id="2742161at2759"/>
<evidence type="ECO:0000313" key="3">
    <source>
        <dbReference type="Proteomes" id="UP000092993"/>
    </source>
</evidence>
<organism evidence="2 3">
    <name type="scientific">Grifola frondosa</name>
    <name type="common">Maitake</name>
    <name type="synonym">Polyporus frondosus</name>
    <dbReference type="NCBI Taxonomy" id="5627"/>
    <lineage>
        <taxon>Eukaryota</taxon>
        <taxon>Fungi</taxon>
        <taxon>Dikarya</taxon>
        <taxon>Basidiomycota</taxon>
        <taxon>Agaricomycotina</taxon>
        <taxon>Agaricomycetes</taxon>
        <taxon>Polyporales</taxon>
        <taxon>Grifolaceae</taxon>
        <taxon>Grifola</taxon>
    </lineage>
</organism>